<dbReference type="STRING" id="221988.MS2230"/>
<evidence type="ECO:0000313" key="8">
    <source>
        <dbReference type="Proteomes" id="UP000000607"/>
    </source>
</evidence>
<evidence type="ECO:0000256" key="2">
    <source>
        <dbReference type="ARBA" id="ARBA00008150"/>
    </source>
</evidence>
<dbReference type="Gene3D" id="3.30.200.100">
    <property type="entry name" value="MucB/RseB, C-terminal domain"/>
    <property type="match status" value="1"/>
</dbReference>
<dbReference type="KEGG" id="msu:MS2230"/>
<dbReference type="Pfam" id="PF17188">
    <property type="entry name" value="MucB_RseB_C"/>
    <property type="match status" value="1"/>
</dbReference>
<dbReference type="NCBIfam" id="NF006990">
    <property type="entry name" value="PRK09455.1"/>
    <property type="match status" value="1"/>
</dbReference>
<dbReference type="GO" id="GO:0032885">
    <property type="term" value="P:regulation of polysaccharide biosynthetic process"/>
    <property type="evidence" value="ECO:0007669"/>
    <property type="project" value="TreeGrafter"/>
</dbReference>
<evidence type="ECO:0000256" key="3">
    <source>
        <dbReference type="ARBA" id="ARBA00022729"/>
    </source>
</evidence>
<proteinExistence type="inferred from homology"/>
<reference evidence="7 8" key="1">
    <citation type="journal article" date="2004" name="Nat. Biotechnol.">
        <title>The genome sequence of the capnophilic rumen bacterium Mannheimia succiniciproducens.</title>
        <authorList>
            <person name="Hong S.H."/>
            <person name="Kim J.S."/>
            <person name="Lee S.Y."/>
            <person name="In Y.H."/>
            <person name="Choi S.S."/>
            <person name="Rih J.-K."/>
            <person name="Kim C.H."/>
            <person name="Jeong H."/>
            <person name="Hur C.G."/>
            <person name="Kim J.J."/>
        </authorList>
    </citation>
    <scope>NUCLEOTIDE SEQUENCE [LARGE SCALE GENOMIC DNA]</scope>
    <source>
        <strain evidence="8">KCTC 0769BP / MBEL55E</strain>
    </source>
</reference>
<evidence type="ECO:0000256" key="1">
    <source>
        <dbReference type="ARBA" id="ARBA00004418"/>
    </source>
</evidence>
<feature type="domain" description="MucB/RseB C-terminal" evidence="6">
    <location>
        <begin position="230"/>
        <end position="324"/>
    </location>
</feature>
<organism evidence="7 8">
    <name type="scientific">Mannheimia succiniciproducens (strain KCTC 0769BP / MBEL55E)</name>
    <dbReference type="NCBI Taxonomy" id="221988"/>
    <lineage>
        <taxon>Bacteria</taxon>
        <taxon>Pseudomonadati</taxon>
        <taxon>Pseudomonadota</taxon>
        <taxon>Gammaproteobacteria</taxon>
        <taxon>Pasteurellales</taxon>
        <taxon>Pasteurellaceae</taxon>
        <taxon>Basfia</taxon>
    </lineage>
</organism>
<keyword evidence="8" id="KW-1185">Reference proteome</keyword>
<comment type="similarity">
    <text evidence="2">Belongs to the RseB family.</text>
</comment>
<accession>Q65QC3</accession>
<keyword evidence="4" id="KW-0574">Periplasm</keyword>
<dbReference type="PIRSF" id="PIRSF005427">
    <property type="entry name" value="RseB"/>
    <property type="match status" value="1"/>
</dbReference>
<sequence>MVNLFPVDEGTSKMFKKLTALFFILPFSFSVFGQDNLSPKQLLTEMLAAQNKLNYEISYVQIAGAEIDTYRYRHVYNEGKSYAQLATLEGGKQEIIQRDNLISYFHSNYSPFSIRGSQIIDNLPNIVNADFSRIEKHYDFINMGRNRIADRLVQTVRILPKDNFRYQYVVFIEEKTHLLLGSDMLDQDGNLLERFRVVNFYIDDQMTQPLTDALSKLPTPPVLDKATPPKNKLSWQAGWLPQGFAVLNNYLTKTDEDTIESRLYSDGLFSFTIYVSNNILPENQENVWKQGSFTIYSESMKDKEVTIIGQIPLTTAKRIVQEIKSN</sequence>
<evidence type="ECO:0000259" key="6">
    <source>
        <dbReference type="Pfam" id="PF17188"/>
    </source>
</evidence>
<dbReference type="Pfam" id="PF03888">
    <property type="entry name" value="MucB_RseB"/>
    <property type="match status" value="1"/>
</dbReference>
<keyword evidence="3" id="KW-0732">Signal</keyword>
<dbReference type="PANTHER" id="PTHR38782">
    <property type="match status" value="1"/>
</dbReference>
<dbReference type="InterPro" id="IPR005588">
    <property type="entry name" value="MucB_RseB"/>
</dbReference>
<evidence type="ECO:0000259" key="5">
    <source>
        <dbReference type="Pfam" id="PF03888"/>
    </source>
</evidence>
<dbReference type="InterPro" id="IPR038484">
    <property type="entry name" value="MucB/RseB_C_sf"/>
</dbReference>
<dbReference type="EMBL" id="AE016827">
    <property type="protein sequence ID" value="AAU38837.1"/>
    <property type="molecule type" value="Genomic_DNA"/>
</dbReference>
<dbReference type="InterPro" id="IPR033434">
    <property type="entry name" value="MucB/RseB_N"/>
</dbReference>
<dbReference type="GO" id="GO:0030288">
    <property type="term" value="C:outer membrane-bounded periplasmic space"/>
    <property type="evidence" value="ECO:0007669"/>
    <property type="project" value="TreeGrafter"/>
</dbReference>
<dbReference type="GO" id="GO:0045152">
    <property type="term" value="F:antisigma factor binding"/>
    <property type="evidence" value="ECO:0007669"/>
    <property type="project" value="TreeGrafter"/>
</dbReference>
<dbReference type="Gene3D" id="2.50.20.10">
    <property type="entry name" value="Lipoprotein localisation LolA/LolB/LppX"/>
    <property type="match status" value="1"/>
</dbReference>
<feature type="domain" description="MucB/RseB N-terminal" evidence="5">
    <location>
        <begin position="38"/>
        <end position="208"/>
    </location>
</feature>
<dbReference type="InterPro" id="IPR033436">
    <property type="entry name" value="MucB/RseB_C"/>
</dbReference>
<dbReference type="PANTHER" id="PTHR38782:SF1">
    <property type="entry name" value="SIGMA-E FACTOR REGULATORY PROTEIN RSEB"/>
    <property type="match status" value="1"/>
</dbReference>
<dbReference type="Proteomes" id="UP000000607">
    <property type="component" value="Chromosome"/>
</dbReference>
<dbReference type="HOGENOM" id="CLU_054710_1_0_6"/>
<dbReference type="AlphaFoldDB" id="Q65QC3"/>
<dbReference type="eggNOG" id="COG3026">
    <property type="taxonomic scope" value="Bacteria"/>
</dbReference>
<dbReference type="CDD" id="cd16327">
    <property type="entry name" value="RseB"/>
    <property type="match status" value="1"/>
</dbReference>
<name>Q65QC3_MANSM</name>
<evidence type="ECO:0000256" key="4">
    <source>
        <dbReference type="ARBA" id="ARBA00022764"/>
    </source>
</evidence>
<comment type="subcellular location">
    <subcellularLocation>
        <location evidence="1">Periplasm</location>
    </subcellularLocation>
</comment>
<protein>
    <submittedName>
        <fullName evidence="7">RseB protein</fullName>
    </submittedName>
</protein>
<gene>
    <name evidence="7" type="primary">rseB</name>
    <name evidence="7" type="ordered locus">MS2230</name>
</gene>
<evidence type="ECO:0000313" key="7">
    <source>
        <dbReference type="EMBL" id="AAU38837.1"/>
    </source>
</evidence>